<keyword evidence="1" id="KW-0812">Transmembrane</keyword>
<accession>A0ABU7BDH4</accession>
<dbReference type="Proteomes" id="UP001345963">
    <property type="component" value="Unassembled WGS sequence"/>
</dbReference>
<organism evidence="2 3">
    <name type="scientific">Ataeniobius toweri</name>
    <dbReference type="NCBI Taxonomy" id="208326"/>
    <lineage>
        <taxon>Eukaryota</taxon>
        <taxon>Metazoa</taxon>
        <taxon>Chordata</taxon>
        <taxon>Craniata</taxon>
        <taxon>Vertebrata</taxon>
        <taxon>Euteleostomi</taxon>
        <taxon>Actinopterygii</taxon>
        <taxon>Neopterygii</taxon>
        <taxon>Teleostei</taxon>
        <taxon>Neoteleostei</taxon>
        <taxon>Acanthomorphata</taxon>
        <taxon>Ovalentaria</taxon>
        <taxon>Atherinomorphae</taxon>
        <taxon>Cyprinodontiformes</taxon>
        <taxon>Goodeidae</taxon>
        <taxon>Ataeniobius</taxon>
    </lineage>
</organism>
<sequence length="103" mass="11707">MQQVRSPAFNQNGRPQAQVSLIQAMEEACDQIDAVAVQGSFRHSRRFFPRFLANEDVNCDVEESPGQIFYFTVLLTCTGSAVFFFVYFLGLQCWDVFCSDCLC</sequence>
<evidence type="ECO:0000256" key="1">
    <source>
        <dbReference type="SAM" id="Phobius"/>
    </source>
</evidence>
<protein>
    <submittedName>
        <fullName evidence="2">Uncharacterized protein</fullName>
    </submittedName>
</protein>
<proteinExistence type="predicted"/>
<reference evidence="2 3" key="1">
    <citation type="submission" date="2021-07" db="EMBL/GenBank/DDBJ databases">
        <authorList>
            <person name="Palmer J.M."/>
        </authorList>
    </citation>
    <scope>NUCLEOTIDE SEQUENCE [LARGE SCALE GENOMIC DNA]</scope>
    <source>
        <strain evidence="2 3">AT_MEX2019</strain>
        <tissue evidence="2">Muscle</tissue>
    </source>
</reference>
<dbReference type="EMBL" id="JAHUTI010050053">
    <property type="protein sequence ID" value="MED6248314.1"/>
    <property type="molecule type" value="Genomic_DNA"/>
</dbReference>
<feature type="transmembrane region" description="Helical" evidence="1">
    <location>
        <begin position="68"/>
        <end position="89"/>
    </location>
</feature>
<gene>
    <name evidence="2" type="ORF">ATANTOWER_031402</name>
</gene>
<comment type="caution">
    <text evidence="2">The sequence shown here is derived from an EMBL/GenBank/DDBJ whole genome shotgun (WGS) entry which is preliminary data.</text>
</comment>
<name>A0ABU7BDH4_9TELE</name>
<evidence type="ECO:0000313" key="2">
    <source>
        <dbReference type="EMBL" id="MED6248314.1"/>
    </source>
</evidence>
<evidence type="ECO:0000313" key="3">
    <source>
        <dbReference type="Proteomes" id="UP001345963"/>
    </source>
</evidence>
<keyword evidence="1" id="KW-1133">Transmembrane helix</keyword>
<keyword evidence="3" id="KW-1185">Reference proteome</keyword>
<keyword evidence="1" id="KW-0472">Membrane</keyword>